<dbReference type="SUPFAM" id="SSF53335">
    <property type="entry name" value="S-adenosyl-L-methionine-dependent methyltransferases"/>
    <property type="match status" value="1"/>
</dbReference>
<accession>A0A8J4A6I3</accession>
<keyword evidence="3" id="KW-1185">Reference proteome</keyword>
<dbReference type="RefSeq" id="WP_207122817.1">
    <property type="nucleotide sequence ID" value="NZ_BOPO01000004.1"/>
</dbReference>
<name>A0A8J4A6I3_9ACTN</name>
<evidence type="ECO:0000313" key="3">
    <source>
        <dbReference type="Proteomes" id="UP000614996"/>
    </source>
</evidence>
<sequence length="799" mass="80064">MSAAAVRADAGSVPLLGGELLGESDLDGADRYGDWLLPLLAGALPAAGRTLVLGRYDDSLLTALAARGTQVDLVLRSRPDATAARVRLAAAGVRVRCGGLAHIPVETGYDAVLAADDPAILSGPDQPERPWPDTLAAIAALARPGAPVVVLVPNPFGLDRLVHGEVVGIGRGTVSRAERAGPDAGGAPDGLPAVPAALAAAGLSLHGLLAAYPGLVATAAALPPYDRAPATAARPEHHPADEVPARLVADAYAAGHPGPVLTDPGRLAYRAVRHGLGLALAPSWIAVATRADPTSGGTGTAPTAAADRPAAARPASDTAEPAVSGTGGAAVARPGSGTGEPSVAPPTADAAESVAGPTAGAGEPVTEERPVGAETAAIVLADGGRPEYWAVPRVVWRSGAGWRAQPLRPDTTVRLLDHLRRDPGRLAGAVPVGESLAGALAAACRHGDLVAVRGLVAGYLAFLGAGAKTGTWRAVWSDDEPGEGVLCPADRVLATCDAVLVGPTPDAAARATDALEAAPFAVPDAARRAVPGAGPVAVPDAAPTAVPDGAPTAVPGAAWTAVADAPAAAGNADRGAGDMEPPALRLADPSWSSGLAVPVRLVFLRGLQRFAYRLLASGAPHPWPAGLSADRLAGTLAATADVTVSPGELADAAGLAVYLTAPLAADEPATGADADSAFGASPASGVPVVAGGTGPGEHAEALRYAAGQPRWAADPALAAVPPRGYAEALAAIGALSAELADARAQLGWLDATVAERDRRLSELGTLRRSVTYRVGYLATLPYHLGIRLLRRELRRLRRP</sequence>
<dbReference type="Proteomes" id="UP000614996">
    <property type="component" value="Unassembled WGS sequence"/>
</dbReference>
<dbReference type="AlphaFoldDB" id="A0A8J4A6I3"/>
<protein>
    <submittedName>
        <fullName evidence="2">Uncharacterized protein</fullName>
    </submittedName>
</protein>
<dbReference type="EMBL" id="BOPO01000004">
    <property type="protein sequence ID" value="GIL25183.1"/>
    <property type="molecule type" value="Genomic_DNA"/>
</dbReference>
<evidence type="ECO:0000313" key="2">
    <source>
        <dbReference type="EMBL" id="GIL25183.1"/>
    </source>
</evidence>
<feature type="region of interest" description="Disordered" evidence="1">
    <location>
        <begin position="292"/>
        <end position="370"/>
    </location>
</feature>
<evidence type="ECO:0000256" key="1">
    <source>
        <dbReference type="SAM" id="MobiDB-lite"/>
    </source>
</evidence>
<comment type="caution">
    <text evidence="2">The sequence shown here is derived from an EMBL/GenBank/DDBJ whole genome shotgun (WGS) entry which is preliminary data.</text>
</comment>
<feature type="compositionally biased region" description="Low complexity" evidence="1">
    <location>
        <begin position="292"/>
        <end position="322"/>
    </location>
</feature>
<proteinExistence type="predicted"/>
<gene>
    <name evidence="2" type="ORF">NUM_04380</name>
</gene>
<dbReference type="InterPro" id="IPR029063">
    <property type="entry name" value="SAM-dependent_MTases_sf"/>
</dbReference>
<reference evidence="3" key="1">
    <citation type="journal article" date="2021" name="Int. J. Syst. Evol. Microbiol.">
        <title>Actinocatenispora comari sp. nov., an endophytic actinomycete isolated from aerial parts of Comarum salesowianum.</title>
        <authorList>
            <person name="Oyunbileg N."/>
            <person name="Iizaka Y."/>
            <person name="Hamada M."/>
            <person name="Davaapurev B.O."/>
            <person name="Fukumoto A."/>
            <person name="Tsetseg B."/>
            <person name="Kato F."/>
            <person name="Tamura T."/>
            <person name="Batkhuu J."/>
            <person name="Anzai Y."/>
        </authorList>
    </citation>
    <scope>NUCLEOTIDE SEQUENCE [LARGE SCALE GENOMIC DNA]</scope>
    <source>
        <strain evidence="3">NUM-2625</strain>
    </source>
</reference>
<organism evidence="2 3">
    <name type="scientific">Actinocatenispora comari</name>
    <dbReference type="NCBI Taxonomy" id="2807577"/>
    <lineage>
        <taxon>Bacteria</taxon>
        <taxon>Bacillati</taxon>
        <taxon>Actinomycetota</taxon>
        <taxon>Actinomycetes</taxon>
        <taxon>Micromonosporales</taxon>
        <taxon>Micromonosporaceae</taxon>
        <taxon>Actinocatenispora</taxon>
    </lineage>
</organism>